<reference evidence="1" key="1">
    <citation type="submission" date="2022-07" db="EMBL/GenBank/DDBJ databases">
        <authorList>
            <person name="Trinca V."/>
            <person name="Uliana J.V.C."/>
            <person name="Torres T.T."/>
            <person name="Ward R.J."/>
            <person name="Monesi N."/>
        </authorList>
    </citation>
    <scope>NUCLEOTIDE SEQUENCE</scope>
    <source>
        <strain evidence="1">HSMRA1968</strain>
        <tissue evidence="1">Whole embryos</tissue>
    </source>
</reference>
<dbReference type="PANTHER" id="PTHR46954:SF1">
    <property type="entry name" value="C2H2-TYPE DOMAIN-CONTAINING PROTEIN"/>
    <property type="match status" value="1"/>
</dbReference>
<dbReference type="AlphaFoldDB" id="A0A9Q0S024"/>
<dbReference type="Proteomes" id="UP001151699">
    <property type="component" value="Chromosome B"/>
</dbReference>
<dbReference type="PANTHER" id="PTHR46954">
    <property type="entry name" value="C2H2-TYPE DOMAIN-CONTAINING PROTEIN"/>
    <property type="match status" value="1"/>
</dbReference>
<proteinExistence type="predicted"/>
<evidence type="ECO:0000313" key="1">
    <source>
        <dbReference type="EMBL" id="KAJ6640542.1"/>
    </source>
</evidence>
<gene>
    <name evidence="1" type="ORF">Bhyg_05471</name>
</gene>
<dbReference type="OrthoDB" id="2433005at2759"/>
<dbReference type="EMBL" id="WJQU01000002">
    <property type="protein sequence ID" value="KAJ6640542.1"/>
    <property type="molecule type" value="Genomic_DNA"/>
</dbReference>
<accession>A0A9Q0S024</accession>
<organism evidence="1 2">
    <name type="scientific">Pseudolycoriella hygida</name>
    <dbReference type="NCBI Taxonomy" id="35572"/>
    <lineage>
        <taxon>Eukaryota</taxon>
        <taxon>Metazoa</taxon>
        <taxon>Ecdysozoa</taxon>
        <taxon>Arthropoda</taxon>
        <taxon>Hexapoda</taxon>
        <taxon>Insecta</taxon>
        <taxon>Pterygota</taxon>
        <taxon>Neoptera</taxon>
        <taxon>Endopterygota</taxon>
        <taxon>Diptera</taxon>
        <taxon>Nematocera</taxon>
        <taxon>Sciaroidea</taxon>
        <taxon>Sciaridae</taxon>
        <taxon>Pseudolycoriella</taxon>
    </lineage>
</organism>
<name>A0A9Q0S024_9DIPT</name>
<comment type="caution">
    <text evidence="1">The sequence shown here is derived from an EMBL/GenBank/DDBJ whole genome shotgun (WGS) entry which is preliminary data.</text>
</comment>
<sequence>MCQTNIDSFPTVATFVDAVNSELKDGLNLKSSAWWDAHIKFGQYVIQIVKCSNSKCCGSKRSTLFDVLKYGKIPLLKNSDLNFSIPRDPNQLKSDDFASLFVNLALNLQEGAQCIDNFLRK</sequence>
<keyword evidence="2" id="KW-1185">Reference proteome</keyword>
<evidence type="ECO:0000313" key="2">
    <source>
        <dbReference type="Proteomes" id="UP001151699"/>
    </source>
</evidence>
<protein>
    <submittedName>
        <fullName evidence="1">Uncharacterized protein</fullName>
    </submittedName>
</protein>